<accession>A0A1I4DX13</accession>
<feature type="coiled-coil region" evidence="1">
    <location>
        <begin position="1"/>
        <end position="28"/>
    </location>
</feature>
<evidence type="ECO:0008006" key="5">
    <source>
        <dbReference type="Google" id="ProtNLM"/>
    </source>
</evidence>
<feature type="transmembrane region" description="Helical" evidence="2">
    <location>
        <begin position="179"/>
        <end position="203"/>
    </location>
</feature>
<name>A0A1I4DX13_9HYPH</name>
<keyword evidence="2" id="KW-0812">Transmembrane</keyword>
<reference evidence="3 4" key="1">
    <citation type="submission" date="2016-10" db="EMBL/GenBank/DDBJ databases">
        <authorList>
            <person name="Varghese N."/>
            <person name="Submissions S."/>
        </authorList>
    </citation>
    <scope>NUCLEOTIDE SEQUENCE [LARGE SCALE GENOMIC DNA]</scope>
    <source>
        <strain evidence="3 4">DSM 16392</strain>
    </source>
</reference>
<keyword evidence="4" id="KW-1185">Reference proteome</keyword>
<evidence type="ECO:0000256" key="1">
    <source>
        <dbReference type="SAM" id="Coils"/>
    </source>
</evidence>
<evidence type="ECO:0000313" key="4">
    <source>
        <dbReference type="Proteomes" id="UP000199598"/>
    </source>
</evidence>
<dbReference type="EMBL" id="FOSK01000013">
    <property type="protein sequence ID" value="SFK97985.1"/>
    <property type="molecule type" value="Genomic_DNA"/>
</dbReference>
<keyword evidence="2" id="KW-0472">Membrane</keyword>
<dbReference type="Proteomes" id="UP000199598">
    <property type="component" value="Unassembled WGS sequence"/>
</dbReference>
<keyword evidence="1" id="KW-0175">Coiled coil</keyword>
<evidence type="ECO:0000256" key="2">
    <source>
        <dbReference type="SAM" id="Phobius"/>
    </source>
</evidence>
<keyword evidence="2" id="KW-1133">Transmembrane helix</keyword>
<gene>
    <name evidence="3" type="ORF">SAMN04488518_11332</name>
</gene>
<feature type="transmembrane region" description="Helical" evidence="2">
    <location>
        <begin position="215"/>
        <end position="236"/>
    </location>
</feature>
<feature type="transmembrane region" description="Helical" evidence="2">
    <location>
        <begin position="56"/>
        <end position="78"/>
    </location>
</feature>
<feature type="transmembrane region" description="Helical" evidence="2">
    <location>
        <begin position="98"/>
        <end position="116"/>
    </location>
</feature>
<comment type="caution">
    <text evidence="3">The sequence shown here is derived from an EMBL/GenBank/DDBJ whole genome shotgun (WGS) entry which is preliminary data.</text>
</comment>
<protein>
    <recommendedName>
        <fullName evidence="5">SMODS and SLOG-associating 2TM effector domain-containing protein</fullName>
    </recommendedName>
</protein>
<evidence type="ECO:0000313" key="3">
    <source>
        <dbReference type="EMBL" id="SFK97985.1"/>
    </source>
</evidence>
<proteinExistence type="predicted"/>
<dbReference type="RefSeq" id="WP_093522578.1">
    <property type="nucleotide sequence ID" value="NZ_FOSK01000013.1"/>
</dbReference>
<organism evidence="3 4">
    <name type="scientific">Pseudovibrio ascidiaceicola</name>
    <dbReference type="NCBI Taxonomy" id="285279"/>
    <lineage>
        <taxon>Bacteria</taxon>
        <taxon>Pseudomonadati</taxon>
        <taxon>Pseudomonadota</taxon>
        <taxon>Alphaproteobacteria</taxon>
        <taxon>Hyphomicrobiales</taxon>
        <taxon>Stappiaceae</taxon>
        <taxon>Pseudovibrio</taxon>
    </lineage>
</organism>
<sequence>MQEITDNLEELYEKYRKVSEENSFLKRDLSINLEIINQMIVFQEAYSKRNKLTVSIFALSFLSIVISSITIISQGGFYAATGVFSVPGFEIVYENRHILLSISLVLLIVSLSLAYLRPALPSWPKFDPSSEDTGAAFKPAFEVRGAPSFSQQKTAQQFTHQGSFIRFNKEISRLETRGMFNLIIGVAATSISSLIIGISVFTIEAQDLLSSLSTLIPRVLLSLLIQSFAVFFLRLYSQSLRDIKYYQNEYTNVEMRVAALDILEEAQIQDEDKILSAATILLNTERNFILKKDESTVDLQKHKTDAHMQEQLFELLKSSLSKVESSNSG</sequence>